<sequence>MIKEATIERVLTRLESGADDFALEIQDFAQSQPELMSYLTNEEIEAFTDAERELLLFGAVVIYQSVTDERTEPDPVSGNAISIAEEANYELIGEGKGDFRQRVTPAFEQSPEEELLAFVEDMLVGEAEEEGITREAREPLFITLKTVVDVLTV</sequence>
<accession>A0A1H9BEG4</accession>
<dbReference type="EMBL" id="FOFB01000003">
    <property type="protein sequence ID" value="SEP87117.1"/>
    <property type="molecule type" value="Genomic_DNA"/>
</dbReference>
<keyword evidence="2" id="KW-1185">Reference proteome</keyword>
<dbReference type="Proteomes" id="UP000199021">
    <property type="component" value="Unassembled WGS sequence"/>
</dbReference>
<dbReference type="STRING" id="478744.SAMN05444359_10386"/>
<protein>
    <submittedName>
        <fullName evidence="1">Uncharacterized protein</fullName>
    </submittedName>
</protein>
<gene>
    <name evidence="1" type="ORF">SAMN05444359_10386</name>
</gene>
<dbReference type="InParanoid" id="A0A1H9BEG4"/>
<proteinExistence type="predicted"/>
<evidence type="ECO:0000313" key="2">
    <source>
        <dbReference type="Proteomes" id="UP000199021"/>
    </source>
</evidence>
<organism evidence="1 2">
    <name type="scientific">Neolewinella agarilytica</name>
    <dbReference type="NCBI Taxonomy" id="478744"/>
    <lineage>
        <taxon>Bacteria</taxon>
        <taxon>Pseudomonadati</taxon>
        <taxon>Bacteroidota</taxon>
        <taxon>Saprospiria</taxon>
        <taxon>Saprospirales</taxon>
        <taxon>Lewinellaceae</taxon>
        <taxon>Neolewinella</taxon>
    </lineage>
</organism>
<dbReference type="RefSeq" id="WP_090165514.1">
    <property type="nucleotide sequence ID" value="NZ_FOFB01000003.1"/>
</dbReference>
<reference evidence="2" key="1">
    <citation type="submission" date="2016-10" db="EMBL/GenBank/DDBJ databases">
        <authorList>
            <person name="Varghese N."/>
            <person name="Submissions S."/>
        </authorList>
    </citation>
    <scope>NUCLEOTIDE SEQUENCE [LARGE SCALE GENOMIC DNA]</scope>
    <source>
        <strain evidence="2">DSM 24740</strain>
    </source>
</reference>
<name>A0A1H9BEG4_9BACT</name>
<evidence type="ECO:0000313" key="1">
    <source>
        <dbReference type="EMBL" id="SEP87117.1"/>
    </source>
</evidence>
<dbReference type="AlphaFoldDB" id="A0A1H9BEG4"/>
<dbReference type="OrthoDB" id="1493269at2"/>